<dbReference type="PIRSF" id="PIRSF036979">
    <property type="entry name" value="Arginase"/>
    <property type="match status" value="1"/>
</dbReference>
<comment type="similarity">
    <text evidence="10 11">Belongs to the arginase family.</text>
</comment>
<protein>
    <recommendedName>
        <fullName evidence="3 12">Arginase</fullName>
        <ecNumber evidence="2 12">3.5.3.1</ecNumber>
    </recommendedName>
</protein>
<dbReference type="GO" id="GO:0030145">
    <property type="term" value="F:manganese ion binding"/>
    <property type="evidence" value="ECO:0007669"/>
    <property type="project" value="TreeGrafter"/>
</dbReference>
<evidence type="ECO:0000256" key="10">
    <source>
        <dbReference type="PROSITE-ProRule" id="PRU00742"/>
    </source>
</evidence>
<comment type="cofactor">
    <cofactor evidence="9 12">
        <name>Mn(2+)</name>
        <dbReference type="ChEBI" id="CHEBI:29035"/>
    </cofactor>
    <text evidence="9 12">Binds 2 manganese ions per subunit.</text>
</comment>
<dbReference type="InterPro" id="IPR014033">
    <property type="entry name" value="Arginase"/>
</dbReference>
<comment type="pathway">
    <text evidence="1">Nitrogen metabolism; urea cycle; L-ornithine and urea from L-arginine: step 1/1.</text>
</comment>
<dbReference type="FunFam" id="3.40.800.10:FF:000012">
    <property type="entry name" value="Arginase"/>
    <property type="match status" value="1"/>
</dbReference>
<evidence type="ECO:0000256" key="7">
    <source>
        <dbReference type="ARBA" id="ARBA00023211"/>
    </source>
</evidence>
<dbReference type="PROSITE" id="PS51409">
    <property type="entry name" value="ARGINASE_2"/>
    <property type="match status" value="1"/>
</dbReference>
<dbReference type="InterPro" id="IPR006035">
    <property type="entry name" value="Ureohydrolase"/>
</dbReference>
<dbReference type="GO" id="GO:0006525">
    <property type="term" value="P:arginine metabolic process"/>
    <property type="evidence" value="ECO:0007669"/>
    <property type="project" value="UniProtKB-KW"/>
</dbReference>
<feature type="binding site" evidence="9">
    <location>
        <position position="271"/>
    </location>
    <ligand>
        <name>Mn(2+)</name>
        <dbReference type="ChEBI" id="CHEBI:29035"/>
        <label>1</label>
    </ligand>
</feature>
<keyword evidence="6 11" id="KW-0378">Hydrolase</keyword>
<feature type="binding site" evidence="9">
    <location>
        <position position="154"/>
    </location>
    <ligand>
        <name>Mn(2+)</name>
        <dbReference type="ChEBI" id="CHEBI:29035"/>
        <label>1</label>
    </ligand>
</feature>
<gene>
    <name evidence="14" type="ORF">CTEN210_17676</name>
</gene>
<evidence type="ECO:0000256" key="12">
    <source>
        <dbReference type="RuleBase" id="RU361159"/>
    </source>
</evidence>
<dbReference type="PRINTS" id="PR00116">
    <property type="entry name" value="ARGINASE"/>
</dbReference>
<evidence type="ECO:0000256" key="5">
    <source>
        <dbReference type="ARBA" id="ARBA00022723"/>
    </source>
</evidence>
<evidence type="ECO:0000256" key="1">
    <source>
        <dbReference type="ARBA" id="ARBA00005098"/>
    </source>
</evidence>
<dbReference type="PROSITE" id="PS01053">
    <property type="entry name" value="ARGINASE_1"/>
    <property type="match status" value="1"/>
</dbReference>
<sequence length="345" mass="36924">MGGAGCGNVHDKMLGPSEEQSSSMFRHLARPKTVSVIGCPMTFGQPFVGTDNGPEYLRQAGLLENLTSIGWRVHDLGDLDFHVNPSEVDLSLEKSNAKNSQIVGKGCEKVANAVMDAIKENRFPLTLGGDHSIGAGSLAGILKARPNTGVIWVDAHADINTPEMSESGNMHGMPVGLLMNGVGGDPSKIPGFEWLGSEDMKDARLDSSAIVYIGLRDVDTKEREVLREKGIKTFTMFDVDKYGIGGVMEQTLDYLLKDDKDRPIHLSYDIDAVDPILAPATGTAVRGGLTYREAHYVAEATARSGNLASAEIVELNPTLSNDEGARETVELGLGIVTSIMGKSII</sequence>
<feature type="region of interest" description="Disordered" evidence="13">
    <location>
        <begin position="1"/>
        <end position="24"/>
    </location>
</feature>
<keyword evidence="7 9" id="KW-0464">Manganese</keyword>
<dbReference type="SUPFAM" id="SSF52768">
    <property type="entry name" value="Arginase/deacetylase"/>
    <property type="match status" value="1"/>
</dbReference>
<feature type="binding site" evidence="9">
    <location>
        <position position="156"/>
    </location>
    <ligand>
        <name>Mn(2+)</name>
        <dbReference type="ChEBI" id="CHEBI:29035"/>
        <label>1</label>
    </ligand>
</feature>
<keyword evidence="4 12" id="KW-0056">Arginine metabolism</keyword>
<dbReference type="AlphaFoldDB" id="A0AAD3DD60"/>
<evidence type="ECO:0000256" key="6">
    <source>
        <dbReference type="ARBA" id="ARBA00022801"/>
    </source>
</evidence>
<feature type="binding site" evidence="9">
    <location>
        <position position="158"/>
    </location>
    <ligand>
        <name>Mn(2+)</name>
        <dbReference type="ChEBI" id="CHEBI:29035"/>
        <label>1</label>
    </ligand>
</feature>
<dbReference type="GO" id="GO:0004053">
    <property type="term" value="F:arginase activity"/>
    <property type="evidence" value="ECO:0007669"/>
    <property type="project" value="UniProtKB-EC"/>
</dbReference>
<evidence type="ECO:0000256" key="13">
    <source>
        <dbReference type="SAM" id="MobiDB-lite"/>
    </source>
</evidence>
<evidence type="ECO:0000256" key="8">
    <source>
        <dbReference type="ARBA" id="ARBA00047391"/>
    </source>
</evidence>
<name>A0AAD3DD60_9STRA</name>
<evidence type="ECO:0000256" key="3">
    <source>
        <dbReference type="ARBA" id="ARBA00018123"/>
    </source>
</evidence>
<dbReference type="InterPro" id="IPR020855">
    <property type="entry name" value="Ureohydrolase_Mn_BS"/>
</dbReference>
<evidence type="ECO:0000313" key="15">
    <source>
        <dbReference type="Proteomes" id="UP001054902"/>
    </source>
</evidence>
<dbReference type="InterPro" id="IPR023696">
    <property type="entry name" value="Ureohydrolase_dom_sf"/>
</dbReference>
<proteinExistence type="inferred from homology"/>
<dbReference type="PANTHER" id="PTHR43782">
    <property type="entry name" value="ARGINASE"/>
    <property type="match status" value="1"/>
</dbReference>
<dbReference type="Pfam" id="PF00491">
    <property type="entry name" value="Arginase"/>
    <property type="match status" value="1"/>
</dbReference>
<dbReference type="EC" id="3.5.3.1" evidence="2 12"/>
<feature type="binding site" evidence="9">
    <location>
        <position position="269"/>
    </location>
    <ligand>
        <name>Mn(2+)</name>
        <dbReference type="ChEBI" id="CHEBI:29035"/>
        <label>1</label>
    </ligand>
</feature>
<dbReference type="GO" id="GO:0005634">
    <property type="term" value="C:nucleus"/>
    <property type="evidence" value="ECO:0007669"/>
    <property type="project" value="TreeGrafter"/>
</dbReference>
<evidence type="ECO:0000256" key="11">
    <source>
        <dbReference type="RuleBase" id="RU003684"/>
    </source>
</evidence>
<comment type="catalytic activity">
    <reaction evidence="8 12">
        <text>L-arginine + H2O = urea + L-ornithine</text>
        <dbReference type="Rhea" id="RHEA:20569"/>
        <dbReference type="ChEBI" id="CHEBI:15377"/>
        <dbReference type="ChEBI" id="CHEBI:16199"/>
        <dbReference type="ChEBI" id="CHEBI:32682"/>
        <dbReference type="ChEBI" id="CHEBI:46911"/>
        <dbReference type="EC" id="3.5.3.1"/>
    </reaction>
</comment>
<accession>A0AAD3DD60</accession>
<dbReference type="Proteomes" id="UP001054902">
    <property type="component" value="Unassembled WGS sequence"/>
</dbReference>
<feature type="binding site" evidence="9">
    <location>
        <position position="131"/>
    </location>
    <ligand>
        <name>Mn(2+)</name>
        <dbReference type="ChEBI" id="CHEBI:29035"/>
        <label>1</label>
    </ligand>
</feature>
<dbReference type="EMBL" id="BLLK01000072">
    <property type="protein sequence ID" value="GFH61200.1"/>
    <property type="molecule type" value="Genomic_DNA"/>
</dbReference>
<evidence type="ECO:0000256" key="2">
    <source>
        <dbReference type="ARBA" id="ARBA00012168"/>
    </source>
</evidence>
<keyword evidence="5 9" id="KW-0479">Metal-binding</keyword>
<reference evidence="14 15" key="1">
    <citation type="journal article" date="2021" name="Sci. Rep.">
        <title>The genome of the diatom Chaetoceros tenuissimus carries an ancient integrated fragment of an extant virus.</title>
        <authorList>
            <person name="Hongo Y."/>
            <person name="Kimura K."/>
            <person name="Takaki Y."/>
            <person name="Yoshida Y."/>
            <person name="Baba S."/>
            <person name="Kobayashi G."/>
            <person name="Nagasaki K."/>
            <person name="Hano T."/>
            <person name="Tomaru Y."/>
        </authorList>
    </citation>
    <scope>NUCLEOTIDE SEQUENCE [LARGE SCALE GENOMIC DNA]</scope>
    <source>
        <strain evidence="14 15">NIES-3715</strain>
    </source>
</reference>
<keyword evidence="15" id="KW-1185">Reference proteome</keyword>
<dbReference type="NCBIfam" id="TIGR01229">
    <property type="entry name" value="rocF_arginase"/>
    <property type="match status" value="1"/>
</dbReference>
<dbReference type="CDD" id="cd09989">
    <property type="entry name" value="Arginase"/>
    <property type="match status" value="1"/>
</dbReference>
<evidence type="ECO:0000256" key="9">
    <source>
        <dbReference type="PIRSR" id="PIRSR036979-1"/>
    </source>
</evidence>
<organism evidence="14 15">
    <name type="scientific">Chaetoceros tenuissimus</name>
    <dbReference type="NCBI Taxonomy" id="426638"/>
    <lineage>
        <taxon>Eukaryota</taxon>
        <taxon>Sar</taxon>
        <taxon>Stramenopiles</taxon>
        <taxon>Ochrophyta</taxon>
        <taxon>Bacillariophyta</taxon>
        <taxon>Coscinodiscophyceae</taxon>
        <taxon>Chaetocerotophycidae</taxon>
        <taxon>Chaetocerotales</taxon>
        <taxon>Chaetocerotaceae</taxon>
        <taxon>Chaetoceros</taxon>
    </lineage>
</organism>
<dbReference type="GO" id="GO:0005829">
    <property type="term" value="C:cytosol"/>
    <property type="evidence" value="ECO:0007669"/>
    <property type="project" value="TreeGrafter"/>
</dbReference>
<comment type="caution">
    <text evidence="14">The sequence shown here is derived from an EMBL/GenBank/DDBJ whole genome shotgun (WGS) entry which is preliminary data.</text>
</comment>
<evidence type="ECO:0000256" key="4">
    <source>
        <dbReference type="ARBA" id="ARBA00022503"/>
    </source>
</evidence>
<dbReference type="Gene3D" id="3.40.800.10">
    <property type="entry name" value="Ureohydrolase domain"/>
    <property type="match status" value="1"/>
</dbReference>
<dbReference type="PANTHER" id="PTHR43782:SF3">
    <property type="entry name" value="ARGINASE"/>
    <property type="match status" value="1"/>
</dbReference>
<evidence type="ECO:0000313" key="14">
    <source>
        <dbReference type="EMBL" id="GFH61200.1"/>
    </source>
</evidence>